<dbReference type="AlphaFoldDB" id="Q5ZE67"/>
<dbReference type="Proteomes" id="UP000817658">
    <property type="component" value="Chromosome 1"/>
</dbReference>
<dbReference type="EMBL" id="AP002819">
    <property type="protein sequence ID" value="BAD61173.1"/>
    <property type="molecule type" value="Genomic_DNA"/>
</dbReference>
<proteinExistence type="predicted"/>
<name>Q5ZE67_ORYSJ</name>
<feature type="region of interest" description="Disordered" evidence="1">
    <location>
        <begin position="14"/>
        <end position="44"/>
    </location>
</feature>
<reference evidence="2" key="1">
    <citation type="journal article" date="2002" name="Nature">
        <title>The genome sequence and structure of rice chromosome 1.</title>
        <authorList>
            <person name="Sasaki T."/>
            <person name="Matsumoto T."/>
            <person name="Yamamoto K."/>
            <person name="Sakata K."/>
            <person name="Baba T."/>
            <person name="Katayose Y."/>
            <person name="Wu J."/>
            <person name="Niimura Y."/>
            <person name="Cheng Z."/>
            <person name="Nagamura Y."/>
            <person name="Antonio B.A."/>
            <person name="Kanamori H."/>
            <person name="Hosokawa S."/>
            <person name="Masukawa M."/>
            <person name="Arikawa K."/>
            <person name="Chiden Y."/>
            <person name="Hayashi M."/>
            <person name="Okamoto M."/>
            <person name="Ando T."/>
            <person name="Aoki H."/>
            <person name="Arita K."/>
            <person name="Hamada M."/>
            <person name="Harada C."/>
            <person name="Hijishita S."/>
            <person name="Honda M."/>
            <person name="Ichikawa Y."/>
            <person name="Idonuma A."/>
            <person name="Iijima M."/>
            <person name="Ikeda M."/>
            <person name="Ikeno M."/>
            <person name="Itoh S."/>
            <person name="Itoh T."/>
            <person name="Itoh Y."/>
            <person name="Itoh Y."/>
            <person name="Iwabuchi A."/>
            <person name="Kamiya K."/>
            <person name="Karasawa W."/>
            <person name="Katagiri S."/>
            <person name="Kikuta A."/>
            <person name="Kobayashi N."/>
            <person name="Kono I."/>
            <person name="Machita K."/>
            <person name="Maehara T."/>
            <person name="Mizuno H."/>
            <person name="Mizubayashi T."/>
            <person name="Mukai Y."/>
            <person name="Nagasaki H."/>
            <person name="Nakashima M."/>
            <person name="Nakama Y."/>
            <person name="Nakamichi Y."/>
            <person name="Nakamura M."/>
            <person name="Namiki N."/>
            <person name="Negishi M."/>
            <person name="Ohta I."/>
            <person name="Ono N."/>
            <person name="Saji S."/>
            <person name="Sakai K."/>
            <person name="Shibata M."/>
            <person name="Shimokawa T."/>
            <person name="Shomura A."/>
            <person name="Song J."/>
            <person name="Takazaki Y."/>
            <person name="Terasawa K."/>
            <person name="Tsuji K."/>
            <person name="Waki K."/>
            <person name="Yamagata H."/>
            <person name="Yamane H."/>
            <person name="Yoshiki S."/>
            <person name="Yoshihara R."/>
            <person name="Yukawa K."/>
            <person name="Zhong H."/>
            <person name="Iwama H."/>
            <person name="Endo T."/>
            <person name="Ito H."/>
            <person name="Hahn J.H."/>
            <person name="Kim H.I."/>
            <person name="Eun M.Y."/>
            <person name="Yano M."/>
            <person name="Jiang J."/>
            <person name="Gojobori T."/>
        </authorList>
    </citation>
    <scope>NUCLEOTIDE SEQUENCE [LARGE SCALE GENOMIC DNA]</scope>
</reference>
<sequence>MIKIIYLYGIYTRPSSSLKPSGRDEGSGGHAQTRPATARRAPALFPPWKTSQNHVHFCTCNASRSRTNKCDVIDRAARARAPGRPAGLVYLVARNAQGSQPKPAIKLWRRQRLWREK</sequence>
<accession>Q5ZE67</accession>
<evidence type="ECO:0000313" key="2">
    <source>
        <dbReference type="EMBL" id="BAD61173.1"/>
    </source>
</evidence>
<feature type="compositionally biased region" description="Low complexity" evidence="1">
    <location>
        <begin position="33"/>
        <end position="43"/>
    </location>
</feature>
<organism evidence="2">
    <name type="scientific">Oryza sativa subsp. japonica</name>
    <name type="common">Rice</name>
    <dbReference type="NCBI Taxonomy" id="39947"/>
    <lineage>
        <taxon>Eukaryota</taxon>
        <taxon>Viridiplantae</taxon>
        <taxon>Streptophyta</taxon>
        <taxon>Embryophyta</taxon>
        <taxon>Tracheophyta</taxon>
        <taxon>Spermatophyta</taxon>
        <taxon>Magnoliopsida</taxon>
        <taxon>Liliopsida</taxon>
        <taxon>Poales</taxon>
        <taxon>Poaceae</taxon>
        <taxon>BOP clade</taxon>
        <taxon>Oryzoideae</taxon>
        <taxon>Oryzeae</taxon>
        <taxon>Oryzinae</taxon>
        <taxon>Oryza</taxon>
        <taxon>Oryza sativa</taxon>
    </lineage>
</organism>
<gene>
    <name evidence="2" type="primary">P0501G01.20</name>
</gene>
<evidence type="ECO:0000256" key="1">
    <source>
        <dbReference type="SAM" id="MobiDB-lite"/>
    </source>
</evidence>
<protein>
    <submittedName>
        <fullName evidence="2">Uncharacterized protein P0501G01.20</fullName>
    </submittedName>
</protein>